<accession>A0A5D3AR25</accession>
<dbReference type="Proteomes" id="UP000322245">
    <property type="component" value="Unassembled WGS sequence"/>
</dbReference>
<dbReference type="EMBL" id="NIDF01000152">
    <property type="protein sequence ID" value="TYJ52166.1"/>
    <property type="molecule type" value="Genomic_DNA"/>
</dbReference>
<name>A0A5D3AR25_9TREE</name>
<comment type="caution">
    <text evidence="2">The sequence shown here is derived from an EMBL/GenBank/DDBJ whole genome shotgun (WGS) entry which is preliminary data.</text>
</comment>
<feature type="compositionally biased region" description="Low complexity" evidence="1">
    <location>
        <begin position="8"/>
        <end position="17"/>
    </location>
</feature>
<evidence type="ECO:0000256" key="1">
    <source>
        <dbReference type="SAM" id="MobiDB-lite"/>
    </source>
</evidence>
<feature type="compositionally biased region" description="Acidic residues" evidence="1">
    <location>
        <begin position="469"/>
        <end position="479"/>
    </location>
</feature>
<dbReference type="AlphaFoldDB" id="A0A5D3AR25"/>
<feature type="compositionally biased region" description="Gly residues" evidence="1">
    <location>
        <begin position="369"/>
        <end position="385"/>
    </location>
</feature>
<gene>
    <name evidence="2" type="ORF">B9479_007238</name>
</gene>
<reference evidence="2 3" key="1">
    <citation type="submission" date="2017-05" db="EMBL/GenBank/DDBJ databases">
        <title>The Genome Sequence of Tsuchiyaea wingfieldii DSM 27421.</title>
        <authorList>
            <person name="Cuomo C."/>
            <person name="Passer A."/>
            <person name="Billmyre B."/>
            <person name="Heitman J."/>
        </authorList>
    </citation>
    <scope>NUCLEOTIDE SEQUENCE [LARGE SCALE GENOMIC DNA]</scope>
    <source>
        <strain evidence="2 3">DSM 27421</strain>
    </source>
</reference>
<sequence length="530" mass="57806">MEPSLPSDGDPAAATDPQPTPGPPSSTSVNVAAIGHPANHELPYPLSLVPYDLSHPYRPNDSLTVKPYRSSNIWLDRYWASAYRRGDIYSERGLTGNHLYPHLQELIDIDMSCGRKDDVDEKETKFIGAWARLHRDYGLSEEAFGELPVVQNAKVYHVDESLESWDSDKDVTATQPDLALETSSYRYNKNNGVLTKDKKTLHAVIALRCVTPATARYLPDPAERQRLDADALRYTNLEALMKGMYYLAVAYSLSKCRSGIAWANEYFTRLVNVTRGSGRGLRGQTMLLEASSRAVCLSQKLPSATEGMTPDDLMRFYVRDDNWEPPNALIQDHIEWRLVKEAHVRLDATIFMLLGISAHPGSSCELPLRGGGGGTGSGGDGGNGKKGTKGTKGTKRKGRSGKGGNGKSGSKAARGDGGSSRASQPPLRSPSTSKPSSTPLPTSPSTSTQNSHPKHAKDAKHPEHAVQDSLEDEDFEDPIEPGSLQDFSSALQTAAVRIRLITREEMDVLLARAAKWGWAEAIGTDGKYGY</sequence>
<organism evidence="2 3">
    <name type="scientific">Cryptococcus floricola</name>
    <dbReference type="NCBI Taxonomy" id="2591691"/>
    <lineage>
        <taxon>Eukaryota</taxon>
        <taxon>Fungi</taxon>
        <taxon>Dikarya</taxon>
        <taxon>Basidiomycota</taxon>
        <taxon>Agaricomycotina</taxon>
        <taxon>Tremellomycetes</taxon>
        <taxon>Tremellales</taxon>
        <taxon>Cryptococcaceae</taxon>
        <taxon>Cryptococcus</taxon>
    </lineage>
</organism>
<feature type="region of interest" description="Disordered" evidence="1">
    <location>
        <begin position="1"/>
        <end position="29"/>
    </location>
</feature>
<evidence type="ECO:0000313" key="2">
    <source>
        <dbReference type="EMBL" id="TYJ52166.1"/>
    </source>
</evidence>
<feature type="region of interest" description="Disordered" evidence="1">
    <location>
        <begin position="367"/>
        <end position="486"/>
    </location>
</feature>
<feature type="compositionally biased region" description="Basic residues" evidence="1">
    <location>
        <begin position="386"/>
        <end position="400"/>
    </location>
</feature>
<feature type="compositionally biased region" description="Low complexity" evidence="1">
    <location>
        <begin position="425"/>
        <end position="448"/>
    </location>
</feature>
<keyword evidence="3" id="KW-1185">Reference proteome</keyword>
<evidence type="ECO:0000313" key="3">
    <source>
        <dbReference type="Proteomes" id="UP000322245"/>
    </source>
</evidence>
<protein>
    <submittedName>
        <fullName evidence="2">Uncharacterized protein</fullName>
    </submittedName>
</protein>
<proteinExistence type="predicted"/>